<sequence length="239" mass="26915">MADPDAGLTNFKWMMKIEEKTVYIQATDQANNKVYHHCFSVDDCHKRTASLFDNAEVFVRKVTPLVVNNATTPQLQLEKVRRENGIELVFSETLTEKTFRLLLTPTNDDVGIGRAKGKRAKHFHSLTDAGKGMEEDINAFLNNNRGNVVVHKAIPAFTSHGTSSYLYRTVLIYEELPTSYTYGYEVFFGSGQYGSISTGKLDDWLCGQPSDVEIVSLDAVALPNAWYGWTMVLWKKFGV</sequence>
<dbReference type="EMBL" id="HBKR01007412">
    <property type="protein sequence ID" value="CAE2288472.1"/>
    <property type="molecule type" value="Transcribed_RNA"/>
</dbReference>
<evidence type="ECO:0000313" key="1">
    <source>
        <dbReference type="EMBL" id="CAE2288472.1"/>
    </source>
</evidence>
<dbReference type="AlphaFoldDB" id="A0A7S4KAR6"/>
<accession>A0A7S4KAR6</accession>
<reference evidence="1" key="1">
    <citation type="submission" date="2021-01" db="EMBL/GenBank/DDBJ databases">
        <authorList>
            <person name="Corre E."/>
            <person name="Pelletier E."/>
            <person name="Niang G."/>
            <person name="Scheremetjew M."/>
            <person name="Finn R."/>
            <person name="Kale V."/>
            <person name="Holt S."/>
            <person name="Cochrane G."/>
            <person name="Meng A."/>
            <person name="Brown T."/>
            <person name="Cohen L."/>
        </authorList>
    </citation>
    <scope>NUCLEOTIDE SEQUENCE</scope>
    <source>
        <strain evidence="1">SoJaBio B1-5/56/2</strain>
    </source>
</reference>
<organism evidence="1">
    <name type="scientific">Paramoeba aestuarina</name>
    <dbReference type="NCBI Taxonomy" id="180227"/>
    <lineage>
        <taxon>Eukaryota</taxon>
        <taxon>Amoebozoa</taxon>
        <taxon>Discosea</taxon>
        <taxon>Flabellinia</taxon>
        <taxon>Dactylopodida</taxon>
        <taxon>Paramoebidae</taxon>
        <taxon>Paramoeba</taxon>
    </lineage>
</organism>
<gene>
    <name evidence="1" type="ORF">NAES01612_LOCUS4868</name>
</gene>
<name>A0A7S4KAR6_9EUKA</name>
<proteinExistence type="predicted"/>
<protein>
    <submittedName>
        <fullName evidence="1">Uncharacterized protein</fullName>
    </submittedName>
</protein>